<keyword evidence="2" id="KW-1133">Transmembrane helix</keyword>
<evidence type="ECO:0000256" key="2">
    <source>
        <dbReference type="SAM" id="Phobius"/>
    </source>
</evidence>
<evidence type="ECO:0000256" key="1">
    <source>
        <dbReference type="SAM" id="MobiDB-lite"/>
    </source>
</evidence>
<sequence length="301" mass="33218">MRTRAVQVLLLVLTLVLAIFLLVAASKYAAWSHVMVPTNRSWLPLVFYVASIPLVSLLYAVVHLATLQFNALPVPALSGQRSSIDPSYDAQYTASTTLFILAISVLHFLAWLAQASLCTGCELAPILAGTEGRVPRWCPQSRFRDSGDPNLANMLGTLATVKDFMQWVMVLLTIMLIESARREYRSAERIRREMTRRAGTGVDFGGPRGAVKGSNSISLTAIGNSISGPRILTAAEIAAQRRMQQEEEDRKKNQAEQQLKQVQLQNGPGVPNNKPDNYYGNGMGNGLKRTKTLNHMYDTRT</sequence>
<feature type="compositionally biased region" description="Basic and acidic residues" evidence="1">
    <location>
        <begin position="243"/>
        <end position="254"/>
    </location>
</feature>
<dbReference type="RefSeq" id="XP_016266807.1">
    <property type="nucleotide sequence ID" value="XM_016402910.1"/>
</dbReference>
<name>A0A0D2B327_9EURO</name>
<gene>
    <name evidence="3" type="ORF">PV06_02256</name>
</gene>
<dbReference type="VEuPathDB" id="FungiDB:PV06_02256"/>
<proteinExistence type="predicted"/>
<keyword evidence="2" id="KW-0812">Transmembrane</keyword>
<feature type="compositionally biased region" description="Low complexity" evidence="1">
    <location>
        <begin position="255"/>
        <end position="266"/>
    </location>
</feature>
<keyword evidence="2" id="KW-0472">Membrane</keyword>
<feature type="transmembrane region" description="Helical" evidence="2">
    <location>
        <begin position="45"/>
        <end position="71"/>
    </location>
</feature>
<feature type="region of interest" description="Disordered" evidence="1">
    <location>
        <begin position="242"/>
        <end position="289"/>
    </location>
</feature>
<reference evidence="3 4" key="1">
    <citation type="submission" date="2015-01" db="EMBL/GenBank/DDBJ databases">
        <title>The Genome Sequence of Exophiala oligosperma CBS72588.</title>
        <authorList>
            <consortium name="The Broad Institute Genomics Platform"/>
            <person name="Cuomo C."/>
            <person name="de Hoog S."/>
            <person name="Gorbushina A."/>
            <person name="Stielow B."/>
            <person name="Teixiera M."/>
            <person name="Abouelleil A."/>
            <person name="Chapman S.B."/>
            <person name="Priest M."/>
            <person name="Young S.K."/>
            <person name="Wortman J."/>
            <person name="Nusbaum C."/>
            <person name="Birren B."/>
        </authorList>
    </citation>
    <scope>NUCLEOTIDE SEQUENCE [LARGE SCALE GENOMIC DNA]</scope>
    <source>
        <strain evidence="3 4">CBS 72588</strain>
    </source>
</reference>
<keyword evidence="4" id="KW-1185">Reference proteome</keyword>
<dbReference type="OrthoDB" id="4160315at2759"/>
<dbReference type="EMBL" id="KN847333">
    <property type="protein sequence ID" value="KIW46591.1"/>
    <property type="molecule type" value="Genomic_DNA"/>
</dbReference>
<accession>A0A0D2B327</accession>
<dbReference type="HOGENOM" id="CLU_070845_0_0_1"/>
<dbReference type="AlphaFoldDB" id="A0A0D2B327"/>
<dbReference type="GeneID" id="27354330"/>
<dbReference type="Proteomes" id="UP000053342">
    <property type="component" value="Unassembled WGS sequence"/>
</dbReference>
<feature type="transmembrane region" description="Helical" evidence="2">
    <location>
        <begin position="92"/>
        <end position="113"/>
    </location>
</feature>
<evidence type="ECO:0000313" key="3">
    <source>
        <dbReference type="EMBL" id="KIW46591.1"/>
    </source>
</evidence>
<protein>
    <submittedName>
        <fullName evidence="3">Uncharacterized protein</fullName>
    </submittedName>
</protein>
<evidence type="ECO:0000313" key="4">
    <source>
        <dbReference type="Proteomes" id="UP000053342"/>
    </source>
</evidence>
<organism evidence="3 4">
    <name type="scientific">Exophiala oligosperma</name>
    <dbReference type="NCBI Taxonomy" id="215243"/>
    <lineage>
        <taxon>Eukaryota</taxon>
        <taxon>Fungi</taxon>
        <taxon>Dikarya</taxon>
        <taxon>Ascomycota</taxon>
        <taxon>Pezizomycotina</taxon>
        <taxon>Eurotiomycetes</taxon>
        <taxon>Chaetothyriomycetidae</taxon>
        <taxon>Chaetothyriales</taxon>
        <taxon>Herpotrichiellaceae</taxon>
        <taxon>Exophiala</taxon>
    </lineage>
</organism>